<dbReference type="EMBL" id="BPLQ01008407">
    <property type="protein sequence ID" value="GIY37131.1"/>
    <property type="molecule type" value="Genomic_DNA"/>
</dbReference>
<feature type="region of interest" description="Disordered" evidence="1">
    <location>
        <begin position="169"/>
        <end position="216"/>
    </location>
</feature>
<protein>
    <submittedName>
        <fullName evidence="3">DDE_Tnp_IS1595 domain-containing protein</fullName>
    </submittedName>
</protein>
<evidence type="ECO:0000313" key="4">
    <source>
        <dbReference type="Proteomes" id="UP001054837"/>
    </source>
</evidence>
<feature type="compositionally biased region" description="Acidic residues" evidence="1">
    <location>
        <begin position="178"/>
        <end position="205"/>
    </location>
</feature>
<evidence type="ECO:0000313" key="3">
    <source>
        <dbReference type="EMBL" id="GIY37131.1"/>
    </source>
</evidence>
<evidence type="ECO:0000259" key="2">
    <source>
        <dbReference type="Pfam" id="PF12762"/>
    </source>
</evidence>
<name>A0AAV4SVG1_9ARAC</name>
<gene>
    <name evidence="3" type="primary">AVEN_45348_1</name>
    <name evidence="3" type="ORF">CDAR_587801</name>
</gene>
<comment type="caution">
    <text evidence="3">The sequence shown here is derived from an EMBL/GenBank/DDBJ whole genome shotgun (WGS) entry which is preliminary data.</text>
</comment>
<dbReference type="InterPro" id="IPR024445">
    <property type="entry name" value="Tnp_ISXO2-like"/>
</dbReference>
<reference evidence="3 4" key="1">
    <citation type="submission" date="2021-06" db="EMBL/GenBank/DDBJ databases">
        <title>Caerostris darwini draft genome.</title>
        <authorList>
            <person name="Kono N."/>
            <person name="Arakawa K."/>
        </authorList>
    </citation>
    <scope>NUCLEOTIDE SEQUENCE [LARGE SCALE GENOMIC DNA]</scope>
</reference>
<keyword evidence="4" id="KW-1185">Reference proteome</keyword>
<dbReference type="AlphaFoldDB" id="A0AAV4SVG1"/>
<proteinExistence type="predicted"/>
<dbReference type="Proteomes" id="UP001054837">
    <property type="component" value="Unassembled WGS sequence"/>
</dbReference>
<sequence>MTQTVFGIFCKEDREGLFFLVDGKKKRDLWPLVKKYVHPMTAVICTDTAGQYKKVDRLIPGVIHKTTNHSKGEFVAKDDKSNTINPLENENKHFKRSLISRVSKKSLASYMALHYYRRARLDPIGRSNYGAQVWQFIQDVIQVYPGCLRPGLQLLQIDKITPEDMDIEHLMPNPYENYDSDVSELSDSEDDEWKDDQNDIDWEDSVGEKPAKKRKR</sequence>
<feature type="domain" description="ISXO2-like transposase" evidence="2">
    <location>
        <begin position="12"/>
        <end position="117"/>
    </location>
</feature>
<organism evidence="3 4">
    <name type="scientific">Caerostris darwini</name>
    <dbReference type="NCBI Taxonomy" id="1538125"/>
    <lineage>
        <taxon>Eukaryota</taxon>
        <taxon>Metazoa</taxon>
        <taxon>Ecdysozoa</taxon>
        <taxon>Arthropoda</taxon>
        <taxon>Chelicerata</taxon>
        <taxon>Arachnida</taxon>
        <taxon>Araneae</taxon>
        <taxon>Araneomorphae</taxon>
        <taxon>Entelegynae</taxon>
        <taxon>Araneoidea</taxon>
        <taxon>Araneidae</taxon>
        <taxon>Caerostris</taxon>
    </lineage>
</organism>
<dbReference type="Pfam" id="PF12762">
    <property type="entry name" value="DDE_Tnp_IS1595"/>
    <property type="match status" value="1"/>
</dbReference>
<accession>A0AAV4SVG1</accession>
<evidence type="ECO:0000256" key="1">
    <source>
        <dbReference type="SAM" id="MobiDB-lite"/>
    </source>
</evidence>